<evidence type="ECO:0000313" key="1">
    <source>
        <dbReference type="EMBL" id="RHZ63841.1"/>
    </source>
</evidence>
<dbReference type="EMBL" id="PQFF01000299">
    <property type="protein sequence ID" value="RHZ63841.1"/>
    <property type="molecule type" value="Genomic_DNA"/>
</dbReference>
<dbReference type="Gene3D" id="3.40.30.10">
    <property type="entry name" value="Glutaredoxin"/>
    <property type="match status" value="1"/>
</dbReference>
<dbReference type="OrthoDB" id="4136894at2759"/>
<name>A0A397HL04_9GLOM</name>
<dbReference type="STRING" id="1348612.A0A397HL04"/>
<organism evidence="1 2">
    <name type="scientific">Diversispora epigaea</name>
    <dbReference type="NCBI Taxonomy" id="1348612"/>
    <lineage>
        <taxon>Eukaryota</taxon>
        <taxon>Fungi</taxon>
        <taxon>Fungi incertae sedis</taxon>
        <taxon>Mucoromycota</taxon>
        <taxon>Glomeromycotina</taxon>
        <taxon>Glomeromycetes</taxon>
        <taxon>Diversisporales</taxon>
        <taxon>Diversisporaceae</taxon>
        <taxon>Diversispora</taxon>
    </lineage>
</organism>
<comment type="caution">
    <text evidence="1">The sequence shown here is derived from an EMBL/GenBank/DDBJ whole genome shotgun (WGS) entry which is preliminary data.</text>
</comment>
<dbReference type="AlphaFoldDB" id="A0A397HL04"/>
<evidence type="ECO:0000313" key="2">
    <source>
        <dbReference type="Proteomes" id="UP000266861"/>
    </source>
</evidence>
<sequence length="69" mass="7921">MTDKSRLDNPNAVINTKVLSDITKEPKICVTYRDGTKLDIRSGNKNIDHVLTLVNRHSRKLREEEDFAP</sequence>
<proteinExistence type="predicted"/>
<dbReference type="Proteomes" id="UP000266861">
    <property type="component" value="Unassembled WGS sequence"/>
</dbReference>
<gene>
    <name evidence="1" type="ORF">Glove_327g30</name>
</gene>
<keyword evidence="2" id="KW-1185">Reference proteome</keyword>
<protein>
    <submittedName>
        <fullName evidence="1">Uncharacterized protein</fullName>
    </submittedName>
</protein>
<accession>A0A397HL04</accession>
<reference evidence="1 2" key="1">
    <citation type="submission" date="2018-08" db="EMBL/GenBank/DDBJ databases">
        <title>Genome and evolution of the arbuscular mycorrhizal fungus Diversispora epigaea (formerly Glomus versiforme) and its bacterial endosymbionts.</title>
        <authorList>
            <person name="Sun X."/>
            <person name="Fei Z."/>
            <person name="Harrison M."/>
        </authorList>
    </citation>
    <scope>NUCLEOTIDE SEQUENCE [LARGE SCALE GENOMIC DNA]</scope>
    <source>
        <strain evidence="1 2">IT104</strain>
    </source>
</reference>